<dbReference type="AlphaFoldDB" id="A0A644XHL0"/>
<name>A0A644XHL0_9ZZZZ</name>
<proteinExistence type="predicted"/>
<feature type="transmembrane region" description="Helical" evidence="1">
    <location>
        <begin position="20"/>
        <end position="42"/>
    </location>
</feature>
<reference evidence="2" key="1">
    <citation type="submission" date="2019-08" db="EMBL/GenBank/DDBJ databases">
        <authorList>
            <person name="Kucharzyk K."/>
            <person name="Murdoch R.W."/>
            <person name="Higgins S."/>
            <person name="Loffler F."/>
        </authorList>
    </citation>
    <scope>NUCLEOTIDE SEQUENCE</scope>
</reference>
<gene>
    <name evidence="2" type="ORF">SDC9_62073</name>
</gene>
<keyword evidence="1" id="KW-0812">Transmembrane</keyword>
<sequence length="117" mass="13362">MHLLEDQPGTDGSGIRMAHGALSQTFGASEFCHILLCIFHALSRRRFSRRKHLLKGSAAVGLHRLHRGLQRIHHGLVAQLRMSDILNRLQPRRHQLCQIGRRDPFSRFMLRGIAGKQ</sequence>
<evidence type="ECO:0000256" key="1">
    <source>
        <dbReference type="SAM" id="Phobius"/>
    </source>
</evidence>
<keyword evidence="1" id="KW-1133">Transmembrane helix</keyword>
<accession>A0A644XHL0</accession>
<keyword evidence="1" id="KW-0472">Membrane</keyword>
<protein>
    <submittedName>
        <fullName evidence="2">Uncharacterized protein</fullName>
    </submittedName>
</protein>
<dbReference type="EMBL" id="VSSQ01002486">
    <property type="protein sequence ID" value="MPM15702.1"/>
    <property type="molecule type" value="Genomic_DNA"/>
</dbReference>
<organism evidence="2">
    <name type="scientific">bioreactor metagenome</name>
    <dbReference type="NCBI Taxonomy" id="1076179"/>
    <lineage>
        <taxon>unclassified sequences</taxon>
        <taxon>metagenomes</taxon>
        <taxon>ecological metagenomes</taxon>
    </lineage>
</organism>
<comment type="caution">
    <text evidence="2">The sequence shown here is derived from an EMBL/GenBank/DDBJ whole genome shotgun (WGS) entry which is preliminary data.</text>
</comment>
<evidence type="ECO:0000313" key="2">
    <source>
        <dbReference type="EMBL" id="MPM15702.1"/>
    </source>
</evidence>